<dbReference type="Proteomes" id="UP001168972">
    <property type="component" value="Unassembled WGS sequence"/>
</dbReference>
<dbReference type="SMART" id="SM00462">
    <property type="entry name" value="PTB"/>
    <property type="match status" value="1"/>
</dbReference>
<dbReference type="PANTHER" id="PTHR45734:SF10">
    <property type="entry name" value="BLISTERY, ISOFORM A"/>
    <property type="match status" value="1"/>
</dbReference>
<protein>
    <recommendedName>
        <fullName evidence="5">SH2 domain-containing protein</fullName>
    </recommendedName>
</protein>
<evidence type="ECO:0000256" key="1">
    <source>
        <dbReference type="ARBA" id="ARBA00007881"/>
    </source>
</evidence>
<comment type="caution">
    <text evidence="6">The sequence shown here is derived from an EMBL/GenBank/DDBJ whole genome shotgun (WGS) entry which is preliminary data.</text>
</comment>
<dbReference type="CDD" id="cd01213">
    <property type="entry name" value="PTB_tensin"/>
    <property type="match status" value="1"/>
</dbReference>
<reference evidence="6" key="2">
    <citation type="submission" date="2023-03" db="EMBL/GenBank/DDBJ databases">
        <authorList>
            <person name="Inwood S.N."/>
            <person name="Skelly J.G."/>
            <person name="Guhlin J."/>
            <person name="Harrop T.W.R."/>
            <person name="Goldson S.G."/>
            <person name="Dearden P.K."/>
        </authorList>
    </citation>
    <scope>NUCLEOTIDE SEQUENCE</scope>
    <source>
        <strain evidence="6">Lincoln</strain>
        <tissue evidence="6">Whole body</tissue>
    </source>
</reference>
<dbReference type="InterPro" id="IPR036860">
    <property type="entry name" value="SH2_dom_sf"/>
</dbReference>
<feature type="compositionally biased region" description="Low complexity" evidence="4">
    <location>
        <begin position="88"/>
        <end position="107"/>
    </location>
</feature>
<dbReference type="InterPro" id="IPR000980">
    <property type="entry name" value="SH2"/>
</dbReference>
<accession>A0AA39F411</accession>
<feature type="region of interest" description="Disordered" evidence="4">
    <location>
        <begin position="687"/>
        <end position="717"/>
    </location>
</feature>
<dbReference type="InterPro" id="IPR033929">
    <property type="entry name" value="Tensin_PTB"/>
</dbReference>
<dbReference type="PANTHER" id="PTHR45734">
    <property type="entry name" value="TENSIN"/>
    <property type="match status" value="1"/>
</dbReference>
<feature type="compositionally biased region" description="Polar residues" evidence="4">
    <location>
        <begin position="75"/>
        <end position="87"/>
    </location>
</feature>
<dbReference type="InterPro" id="IPR011993">
    <property type="entry name" value="PH-like_dom_sf"/>
</dbReference>
<dbReference type="SMART" id="SM00252">
    <property type="entry name" value="SH2"/>
    <property type="match status" value="1"/>
</dbReference>
<keyword evidence="2 3" id="KW-0727">SH2 domain</keyword>
<feature type="region of interest" description="Disordered" evidence="4">
    <location>
        <begin position="75"/>
        <end position="107"/>
    </location>
</feature>
<dbReference type="AlphaFoldDB" id="A0AA39F411"/>
<dbReference type="Gene3D" id="2.30.29.30">
    <property type="entry name" value="Pleckstrin-homology domain (PH domain)/Phosphotyrosine-binding domain (PTB)"/>
    <property type="match status" value="1"/>
</dbReference>
<gene>
    <name evidence="6" type="ORF">PV327_006304</name>
</gene>
<dbReference type="Gene3D" id="3.30.505.10">
    <property type="entry name" value="SH2 domain"/>
    <property type="match status" value="1"/>
</dbReference>
<dbReference type="EMBL" id="JAQQBR010001833">
    <property type="protein sequence ID" value="KAK0162532.1"/>
    <property type="molecule type" value="Genomic_DNA"/>
</dbReference>
<evidence type="ECO:0000256" key="3">
    <source>
        <dbReference type="PROSITE-ProRule" id="PRU00191"/>
    </source>
</evidence>
<evidence type="ECO:0000259" key="5">
    <source>
        <dbReference type="PROSITE" id="PS50001"/>
    </source>
</evidence>
<feature type="compositionally biased region" description="Polar residues" evidence="4">
    <location>
        <begin position="324"/>
        <end position="338"/>
    </location>
</feature>
<dbReference type="InterPro" id="IPR051484">
    <property type="entry name" value="Tensin_PTEN_phosphatase"/>
</dbReference>
<evidence type="ECO:0000313" key="6">
    <source>
        <dbReference type="EMBL" id="KAK0162532.1"/>
    </source>
</evidence>
<proteinExistence type="inferred from homology"/>
<dbReference type="InterPro" id="IPR006020">
    <property type="entry name" value="PTB/PI_dom"/>
</dbReference>
<dbReference type="Pfam" id="PF00017">
    <property type="entry name" value="SH2"/>
    <property type="match status" value="1"/>
</dbReference>
<name>A0AA39F411_MICHY</name>
<comment type="similarity">
    <text evidence="1">Belongs to the PTEN phosphatase protein family.</text>
</comment>
<keyword evidence="7" id="KW-1185">Reference proteome</keyword>
<sequence length="1070" mass="118562">MDSGISSAPPQRPSPPEQIQLTESQVHGDLDQLLHDMMMTVESMPDPPSLNEYSRASNCPDKMYIQDTTSSAAAGQNYISSNPTSTYSTLKDSSYRSYSSNNSTRDSNLLSCSSGNNYGTLKNNVDNNSMTKKSFSPGGNIDFIDEDIPYHARQTSQPFSYGATTDMIKHQKLSSPSLVRKATMRGTAPIVDIDDILGDNSRRPVSPQSPNTPDLPTQFSNEHYKFNVDTIDGLSWLRQQQLKLAARKDEHSPGKIWRQERGNRVIGELRSLQRGRLRHDGYASDSAVIDDDDDVWMPSPVATHQIVRHTASHASAPASPHLPQRSSSRNTNGISSGNGILARPRAESVNERPFVSVKRAYEFRKYNDGQSLPMPLEATMQQFNMAFHHTQFNNDEKRQYQPPKPELRSDSYIKTELLMREYCQANGAMQSTKNIQHFDDFHLDNLQNNEPVQSQSLLTYSNCYSSTINDNNTTTIATTSNNDDEYNINSGILTVTSNNQLQLNNDDNNPSLILIDSLMKILPIKSNSLNNINQSYDENINCIISNEVSSNLTNNINNNDNVISTDSKNFPKNSSNAWQLTIQSNDSSTLWSDRSISPINGGINNSSRPQTPAFPVHSRTPYANNSSPTVTFATDRNYITTNNMNDSSTYSIHHNNNNNDYGGNNINNNINKGDGYASDRVIFIEEQRDISREQGLPPKSPTTQRKDRPLSPTNGTAATHIINYNSVTPTQIEFIPNSKSPTSLNSVNNGDQSPMQLQSYNSRRASIHSNIETQEVADVNVKFVRDTSKIWYKPNISREQAISMLKDAAPGTFVVRDSNSFPGAFGLALKVATPPPGAPPTTMKDPANELVRHFLIEPTSRGVRLKGCANEPVFSSLSALVYQHSLMAMALPCQLLLPEPEAAARALDSPNANSTQQLLAQGAACNVLYLFTIDTESLTGPQAIKKAVTTLFEQKPLPSATIVHFKVSTQGITLTDNARKLFFRRHYPTNNISYCGLDSEERTWSFISIDTGKPLSAHRCFGFVSRKPAHKSDNQCHVFAELEPGQPAIAIVNFVNKVMMGGPVTKVNIL</sequence>
<dbReference type="Pfam" id="PF08416">
    <property type="entry name" value="PTB"/>
    <property type="match status" value="1"/>
</dbReference>
<feature type="region of interest" description="Disordered" evidence="4">
    <location>
        <begin position="195"/>
        <end position="217"/>
    </location>
</feature>
<feature type="region of interest" description="Disordered" evidence="4">
    <location>
        <begin position="310"/>
        <end position="351"/>
    </location>
</feature>
<evidence type="ECO:0000256" key="4">
    <source>
        <dbReference type="SAM" id="MobiDB-lite"/>
    </source>
</evidence>
<organism evidence="6 7">
    <name type="scientific">Microctonus hyperodae</name>
    <name type="common">Parasitoid wasp</name>
    <dbReference type="NCBI Taxonomy" id="165561"/>
    <lineage>
        <taxon>Eukaryota</taxon>
        <taxon>Metazoa</taxon>
        <taxon>Ecdysozoa</taxon>
        <taxon>Arthropoda</taxon>
        <taxon>Hexapoda</taxon>
        <taxon>Insecta</taxon>
        <taxon>Pterygota</taxon>
        <taxon>Neoptera</taxon>
        <taxon>Endopterygota</taxon>
        <taxon>Hymenoptera</taxon>
        <taxon>Apocrita</taxon>
        <taxon>Ichneumonoidea</taxon>
        <taxon>Braconidae</taxon>
        <taxon>Euphorinae</taxon>
        <taxon>Microctonus</taxon>
    </lineage>
</organism>
<dbReference type="InterPro" id="IPR013625">
    <property type="entry name" value="PTB"/>
</dbReference>
<evidence type="ECO:0000313" key="7">
    <source>
        <dbReference type="Proteomes" id="UP001168972"/>
    </source>
</evidence>
<feature type="compositionally biased region" description="Polar residues" evidence="4">
    <location>
        <begin position="206"/>
        <end position="217"/>
    </location>
</feature>
<dbReference type="PROSITE" id="PS50001">
    <property type="entry name" value="SH2"/>
    <property type="match status" value="1"/>
</dbReference>
<evidence type="ECO:0000256" key="2">
    <source>
        <dbReference type="ARBA" id="ARBA00022999"/>
    </source>
</evidence>
<dbReference type="SUPFAM" id="SSF55550">
    <property type="entry name" value="SH2 domain"/>
    <property type="match status" value="1"/>
</dbReference>
<dbReference type="SUPFAM" id="SSF50729">
    <property type="entry name" value="PH domain-like"/>
    <property type="match status" value="1"/>
</dbReference>
<feature type="compositionally biased region" description="Low complexity" evidence="4">
    <location>
        <begin position="312"/>
        <end position="323"/>
    </location>
</feature>
<dbReference type="GO" id="GO:0005925">
    <property type="term" value="C:focal adhesion"/>
    <property type="evidence" value="ECO:0007669"/>
    <property type="project" value="TreeGrafter"/>
</dbReference>
<feature type="domain" description="SH2" evidence="5">
    <location>
        <begin position="791"/>
        <end position="899"/>
    </location>
</feature>
<reference evidence="6" key="1">
    <citation type="journal article" date="2023" name="bioRxiv">
        <title>Scaffold-level genome assemblies of two parasitoid biocontrol wasps reveal the parthenogenesis mechanism and an associated novel virus.</title>
        <authorList>
            <person name="Inwood S."/>
            <person name="Skelly J."/>
            <person name="Guhlin J."/>
            <person name="Harrop T."/>
            <person name="Goldson S."/>
            <person name="Dearden P."/>
        </authorList>
    </citation>
    <scope>NUCLEOTIDE SEQUENCE</scope>
    <source>
        <strain evidence="6">Lincoln</strain>
        <tissue evidence="6">Whole body</tissue>
    </source>
</reference>